<dbReference type="PANTHER" id="PTHR24198">
    <property type="entry name" value="ANKYRIN REPEAT AND PROTEIN KINASE DOMAIN-CONTAINING PROTEIN"/>
    <property type="match status" value="1"/>
</dbReference>
<accession>A0A1Y2AP23</accession>
<sequence>MEGLKQLIKKDAINEIKSYVSLNKVIDNHEIKNSSFDLLIYTIKYSSSIFTLKYIISVYQFLYKNLNYTLSSGESPLAVALAFNKFIFADYLRVQKADINFRNGYGDNILAFLYKKSLLTDASLKYLLRNKVEVDTIDRAGNSFLTLTTANNNVSFSRILHKTFDIFHKGFILKLLFLSKFQRPISYLEFRELFKIERENLGRLQIKDQDIINSCLKQNLDIIKLGFSRNINKKFFNRIDISGLLEQLYEEKKFDILKFLVKRGALLPTQMETYDHSLFIKILYHKDLEMAKFLISKGLNVNNQINWNNRCYPYIYFVSNDNDEFYKLLIKHGADLYITDSQYNKILKITNSNRSVAEYLTKNKCLRTLGYENYLTFYSACSHGNIKILKHLLQAPIPVSTLTHGLIYASNVNNLSKGYPEKPTPLAVACMKSQEKVVKILLDHGALIAPTNSTGKPLYSQSYLMMACECNNEKIIEYLIQYGADISEINSRGETLLIFACKNKYETIAHHLLLTGKIDVHAQDHFGNTALTYSCQNGLVEIVKILLEHQVDLNVQNENKETSLILACKNRYPTIVKLLIRSTLPLNPNLLDKDNRSPLMYTLMTDNTESMNDLLSLDQTLNKEMITTPSYTPSENNKTLLMYACQYGTLELVKILVNHHHRYQIQLNKRNDRGETALHYACRYGNDCIVEYLFKEGASINDISNNGDTTLIYAIKGNKIKIVNSLLQNGVNWRIRNNEGETAMMIACQLGYHEIVKYLIEEVEDIKVDEIFSKL</sequence>
<proteinExistence type="predicted"/>
<evidence type="ECO:0000256" key="2">
    <source>
        <dbReference type="ARBA" id="ARBA00023043"/>
    </source>
</evidence>
<keyword evidence="5" id="KW-1185">Reference proteome</keyword>
<dbReference type="STRING" id="1754190.A0A1Y2AP23"/>
<dbReference type="EMBL" id="MCOG01000224">
    <property type="protein sequence ID" value="ORY24272.1"/>
    <property type="molecule type" value="Genomic_DNA"/>
</dbReference>
<dbReference type="PROSITE" id="PS50088">
    <property type="entry name" value="ANK_REPEAT"/>
    <property type="match status" value="6"/>
</dbReference>
<dbReference type="InterPro" id="IPR002110">
    <property type="entry name" value="Ankyrin_rpt"/>
</dbReference>
<feature type="repeat" description="ANK" evidence="3">
    <location>
        <begin position="673"/>
        <end position="705"/>
    </location>
</feature>
<dbReference type="PANTHER" id="PTHR24198:SF165">
    <property type="entry name" value="ANKYRIN REPEAT-CONTAINING PROTEIN-RELATED"/>
    <property type="match status" value="1"/>
</dbReference>
<feature type="repeat" description="ANK" evidence="3">
    <location>
        <begin position="526"/>
        <end position="558"/>
    </location>
</feature>
<evidence type="ECO:0000256" key="1">
    <source>
        <dbReference type="ARBA" id="ARBA00022737"/>
    </source>
</evidence>
<keyword evidence="2 3" id="KW-0040">ANK repeat</keyword>
<dbReference type="Pfam" id="PF12796">
    <property type="entry name" value="Ank_2"/>
    <property type="match status" value="3"/>
</dbReference>
<dbReference type="AlphaFoldDB" id="A0A1Y2AP23"/>
<dbReference type="Gene3D" id="1.25.40.20">
    <property type="entry name" value="Ankyrin repeat-containing domain"/>
    <property type="match status" value="3"/>
</dbReference>
<gene>
    <name evidence="4" type="ORF">LY90DRAFT_675274</name>
</gene>
<dbReference type="Proteomes" id="UP000193920">
    <property type="component" value="Unassembled WGS sequence"/>
</dbReference>
<comment type="caution">
    <text evidence="4">The sequence shown here is derived from an EMBL/GenBank/DDBJ whole genome shotgun (WGS) entry which is preliminary data.</text>
</comment>
<dbReference type="SUPFAM" id="SSF48403">
    <property type="entry name" value="Ankyrin repeat"/>
    <property type="match status" value="3"/>
</dbReference>
<dbReference type="InterPro" id="IPR036770">
    <property type="entry name" value="Ankyrin_rpt-contain_sf"/>
</dbReference>
<dbReference type="OrthoDB" id="341259at2759"/>
<reference evidence="4 5" key="1">
    <citation type="submission" date="2016-08" db="EMBL/GenBank/DDBJ databases">
        <title>A Parts List for Fungal Cellulosomes Revealed by Comparative Genomics.</title>
        <authorList>
            <consortium name="DOE Joint Genome Institute"/>
            <person name="Haitjema C.H."/>
            <person name="Gilmore S.P."/>
            <person name="Henske J.K."/>
            <person name="Solomon K.V."/>
            <person name="De Groot R."/>
            <person name="Kuo A."/>
            <person name="Mondo S.J."/>
            <person name="Salamov A.A."/>
            <person name="Labutti K."/>
            <person name="Zhao Z."/>
            <person name="Chiniquy J."/>
            <person name="Barry K."/>
            <person name="Brewer H.M."/>
            <person name="Purvine S.O."/>
            <person name="Wright A.T."/>
            <person name="Boxma B."/>
            <person name="Van Alen T."/>
            <person name="Hackstein J.H."/>
            <person name="Baker S.E."/>
            <person name="Grigoriev I.V."/>
            <person name="O'Malley M.A."/>
        </authorList>
    </citation>
    <scope>NUCLEOTIDE SEQUENCE [LARGE SCALE GENOMIC DNA]</scope>
    <source>
        <strain evidence="4 5">G1</strain>
    </source>
</reference>
<dbReference type="PROSITE" id="PS50297">
    <property type="entry name" value="ANK_REP_REGION"/>
    <property type="match status" value="4"/>
</dbReference>
<protein>
    <submittedName>
        <fullName evidence="4">Ankyrin</fullName>
    </submittedName>
</protein>
<keyword evidence="1" id="KW-0677">Repeat</keyword>
<dbReference type="SMART" id="SM00248">
    <property type="entry name" value="ANK"/>
    <property type="match status" value="14"/>
</dbReference>
<evidence type="ECO:0000313" key="5">
    <source>
        <dbReference type="Proteomes" id="UP000193920"/>
    </source>
</evidence>
<feature type="repeat" description="ANK" evidence="3">
    <location>
        <begin position="739"/>
        <end position="771"/>
    </location>
</feature>
<evidence type="ECO:0000313" key="4">
    <source>
        <dbReference type="EMBL" id="ORY24272.1"/>
    </source>
</evidence>
<name>A0A1Y2AP23_9FUNG</name>
<feature type="repeat" description="ANK" evidence="3">
    <location>
        <begin position="421"/>
        <end position="453"/>
    </location>
</feature>
<feature type="repeat" description="ANK" evidence="3">
    <location>
        <begin position="706"/>
        <end position="738"/>
    </location>
</feature>
<evidence type="ECO:0000256" key="3">
    <source>
        <dbReference type="PROSITE-ProRule" id="PRU00023"/>
    </source>
</evidence>
<feature type="repeat" description="ANK" evidence="3">
    <location>
        <begin position="459"/>
        <end position="491"/>
    </location>
</feature>
<organism evidence="4 5">
    <name type="scientific">Neocallimastix californiae</name>
    <dbReference type="NCBI Taxonomy" id="1754190"/>
    <lineage>
        <taxon>Eukaryota</taxon>
        <taxon>Fungi</taxon>
        <taxon>Fungi incertae sedis</taxon>
        <taxon>Chytridiomycota</taxon>
        <taxon>Chytridiomycota incertae sedis</taxon>
        <taxon>Neocallimastigomycetes</taxon>
        <taxon>Neocallimastigales</taxon>
        <taxon>Neocallimastigaceae</taxon>
        <taxon>Neocallimastix</taxon>
    </lineage>
</organism>